<feature type="transmembrane region" description="Helical" evidence="1">
    <location>
        <begin position="41"/>
        <end position="58"/>
    </location>
</feature>
<dbReference type="Proteomes" id="UP000502331">
    <property type="component" value="Chromosome"/>
</dbReference>
<sequence>MGTSEVTGTRGQLRCISWWASLLVGILAGTTLTWIRTQRNFFFIGAVIIAVVIVALGLRTIRRRARFPQMAQAHVSWSYAFWAVILLILVGPIQLVYVADDFSELMLKSLVLSAGFTLGIHEIDRSLVNASKKNYHATPAA</sequence>
<keyword evidence="1" id="KW-0472">Membrane</keyword>
<proteinExistence type="predicted"/>
<keyword evidence="1" id="KW-0812">Transmembrane</keyword>
<accession>A0A6H0SIY1</accession>
<protein>
    <submittedName>
        <fullName evidence="2">Uncharacterized protein</fullName>
    </submittedName>
</protein>
<keyword evidence="3" id="KW-1185">Reference proteome</keyword>
<reference evidence="2 3" key="1">
    <citation type="submission" date="2018-09" db="EMBL/GenBank/DDBJ databases">
        <title>Glutamicibacter mishrai S5-52T (LMG 29155T = KCTC 39846T).</title>
        <authorList>
            <person name="Das S.K."/>
        </authorList>
    </citation>
    <scope>NUCLEOTIDE SEQUENCE [LARGE SCALE GENOMIC DNA]</scope>
    <source>
        <strain evidence="2 3">S5-52</strain>
    </source>
</reference>
<keyword evidence="1" id="KW-1133">Transmembrane helix</keyword>
<evidence type="ECO:0000313" key="3">
    <source>
        <dbReference type="Proteomes" id="UP000502331"/>
    </source>
</evidence>
<evidence type="ECO:0000256" key="1">
    <source>
        <dbReference type="SAM" id="Phobius"/>
    </source>
</evidence>
<dbReference type="EMBL" id="CP032549">
    <property type="protein sequence ID" value="QIV87642.1"/>
    <property type="molecule type" value="Genomic_DNA"/>
</dbReference>
<feature type="transmembrane region" description="Helical" evidence="1">
    <location>
        <begin position="16"/>
        <end position="35"/>
    </location>
</feature>
<name>A0A6H0SIY1_9MICC</name>
<dbReference type="AlphaFoldDB" id="A0A6H0SIY1"/>
<dbReference type="RefSeq" id="WP_022874784.1">
    <property type="nucleotide sequence ID" value="NZ_CP032549.1"/>
</dbReference>
<organism evidence="2 3">
    <name type="scientific">Glutamicibacter mishrai</name>
    <dbReference type="NCBI Taxonomy" id="1775880"/>
    <lineage>
        <taxon>Bacteria</taxon>
        <taxon>Bacillati</taxon>
        <taxon>Actinomycetota</taxon>
        <taxon>Actinomycetes</taxon>
        <taxon>Micrococcales</taxon>
        <taxon>Micrococcaceae</taxon>
        <taxon>Glutamicibacter</taxon>
    </lineage>
</organism>
<gene>
    <name evidence="2" type="ORF">D3791_11315</name>
</gene>
<feature type="transmembrane region" description="Helical" evidence="1">
    <location>
        <begin position="79"/>
        <end position="99"/>
    </location>
</feature>
<evidence type="ECO:0000313" key="2">
    <source>
        <dbReference type="EMBL" id="QIV87642.1"/>
    </source>
</evidence>